<keyword evidence="4" id="KW-0472">Membrane</keyword>
<evidence type="ECO:0000256" key="3">
    <source>
        <dbReference type="ARBA" id="ARBA00023034"/>
    </source>
</evidence>
<dbReference type="PANTHER" id="PTHR13228:SF3">
    <property type="entry name" value="CONSERVED OLIGOMERIC GOLGI COMPLEX SUBUNIT 5"/>
    <property type="match status" value="1"/>
</dbReference>
<evidence type="ECO:0000256" key="4">
    <source>
        <dbReference type="ARBA" id="ARBA00023136"/>
    </source>
</evidence>
<comment type="subcellular location">
    <subcellularLocation>
        <location evidence="1">Golgi apparatus membrane</location>
        <topology evidence="1">Peripheral membrane protein</topology>
    </subcellularLocation>
</comment>
<dbReference type="GO" id="GO:0000139">
    <property type="term" value="C:Golgi membrane"/>
    <property type="evidence" value="ECO:0007669"/>
    <property type="project" value="UniProtKB-SubCell"/>
</dbReference>
<evidence type="ECO:0000256" key="1">
    <source>
        <dbReference type="ARBA" id="ARBA00004395"/>
    </source>
</evidence>
<dbReference type="Pfam" id="PF20649">
    <property type="entry name" value="COG5_C"/>
    <property type="match status" value="1"/>
</dbReference>
<protein>
    <recommendedName>
        <fullName evidence="2">Conserved oligomeric Golgi complex subunit 5</fullName>
    </recommendedName>
</protein>
<dbReference type="EMBL" id="JADGJQ010000074">
    <property type="protein sequence ID" value="KAJ3172865.1"/>
    <property type="molecule type" value="Genomic_DNA"/>
</dbReference>
<evidence type="ECO:0000313" key="8">
    <source>
        <dbReference type="Proteomes" id="UP001212152"/>
    </source>
</evidence>
<evidence type="ECO:0000256" key="2">
    <source>
        <dbReference type="ARBA" id="ARBA00020974"/>
    </source>
</evidence>
<dbReference type="GO" id="GO:0006891">
    <property type="term" value="P:intra-Golgi vesicle-mediated transport"/>
    <property type="evidence" value="ECO:0007669"/>
    <property type="project" value="InterPro"/>
</dbReference>
<dbReference type="GO" id="GO:0017119">
    <property type="term" value="C:Golgi transport complex"/>
    <property type="evidence" value="ECO:0007669"/>
    <property type="project" value="InterPro"/>
</dbReference>
<dbReference type="InterPro" id="IPR019465">
    <property type="entry name" value="Cog5"/>
</dbReference>
<dbReference type="InterPro" id="IPR049176">
    <property type="entry name" value="COG5_N"/>
</dbReference>
<sequence>MLAARKQSTAPDLTATAAAGTTASSVDALLSSAEYKEFGQREFDSSQYANRVIQAPADSPFHGMDITTSLAKLSFGIEHLNKHIQEQVTSHYEDLLQQVTGLSRIEETLATVKQGVGSLNSSFGRVREKILVPHQEMRDKSLQLERIQSAAEVLRRVIRFMYLLRRLEVQLPGGERELPKAALTISELSIIIQDPDLNGIDVVDSEVEEIAQAKQRISTAGEQLLQRGMVLQNQTDIAAGLQVFHNLEQLAEKAQNVVNEMLLLITKEMQQALDAITLSKEMKDISPRRAVGSPPSAAPIAVSVKLWQRLEHLMDVIYENFNKICQLYRVLKRKRDPTSHVLFLDEVSAGLDTDLLEFFAKGLASAFERELRMATKASQVLLQQLQNGYPRLLRLTRNVFSRLAVVNGAGGASDAVRLDSTLMLRCLTPYETAYLSRSLSRLLEPVNASFPDRVGLAARPPPNNDDVDKVVRTLGSELEAAKFDQAFVKTVSRNASKALKMFIQKSEQLCDVETGPISTAGTSTQAQMTVVETTNSLWHMQEGLWKQLQEFDEPVDEGLTDMLRILSRTLQDIVEPLFAHITRDLEAVIVKIHREDLNGRVTSPSSRGPQGESPTSQYVIEFAGKIRWLHREILSKLRCGDASREWVRALGRRIVEHFLRHASLVRPANESVGRLLAGDMTQIEFVLSQWFAAMGMKLERDLGDSYRALRGFRHMPFLTLPEIPPLRKSQNLPPTILVHHLIARAHPAIPLPTTLYAWNEAQYSDWLDLHSQDEAVLILERCLDSYASGVEAARKRGGEGLRAEYETARTVLAEWKEEEERVGAR</sequence>
<dbReference type="PANTHER" id="PTHR13228">
    <property type="entry name" value="CONSERVED OLIGOMERIC GOLGI COMPLEX COMPONENT 5"/>
    <property type="match status" value="1"/>
</dbReference>
<keyword evidence="3" id="KW-0333">Golgi apparatus</keyword>
<gene>
    <name evidence="7" type="primary">COG5</name>
    <name evidence="7" type="ORF">HDU87_007792</name>
</gene>
<accession>A0AAD5TET8</accession>
<dbReference type="InterPro" id="IPR048485">
    <property type="entry name" value="COG5_helical"/>
</dbReference>
<evidence type="ECO:0000259" key="5">
    <source>
        <dbReference type="Pfam" id="PF10392"/>
    </source>
</evidence>
<dbReference type="Pfam" id="PF10392">
    <property type="entry name" value="COG5_N"/>
    <property type="match status" value="1"/>
</dbReference>
<feature type="domain" description="Conserved oligomeric Golgi complex subunit 5 helical" evidence="6">
    <location>
        <begin position="197"/>
        <end position="400"/>
    </location>
</feature>
<dbReference type="AlphaFoldDB" id="A0AAD5TET8"/>
<dbReference type="Proteomes" id="UP001212152">
    <property type="component" value="Unassembled WGS sequence"/>
</dbReference>
<feature type="domain" description="Conserved oligomeric Golgi complex subunit 5 N-terminal" evidence="5">
    <location>
        <begin position="37"/>
        <end position="167"/>
    </location>
</feature>
<evidence type="ECO:0000259" key="6">
    <source>
        <dbReference type="Pfam" id="PF20649"/>
    </source>
</evidence>
<organism evidence="7 8">
    <name type="scientific">Geranomyces variabilis</name>
    <dbReference type="NCBI Taxonomy" id="109894"/>
    <lineage>
        <taxon>Eukaryota</taxon>
        <taxon>Fungi</taxon>
        <taxon>Fungi incertae sedis</taxon>
        <taxon>Chytridiomycota</taxon>
        <taxon>Chytridiomycota incertae sedis</taxon>
        <taxon>Chytridiomycetes</taxon>
        <taxon>Spizellomycetales</taxon>
        <taxon>Powellomycetaceae</taxon>
        <taxon>Geranomyces</taxon>
    </lineage>
</organism>
<proteinExistence type="predicted"/>
<name>A0AAD5TET8_9FUNG</name>
<comment type="caution">
    <text evidence="7">The sequence shown here is derived from an EMBL/GenBank/DDBJ whole genome shotgun (WGS) entry which is preliminary data.</text>
</comment>
<reference evidence="7" key="1">
    <citation type="submission" date="2020-05" db="EMBL/GenBank/DDBJ databases">
        <title>Phylogenomic resolution of chytrid fungi.</title>
        <authorList>
            <person name="Stajich J.E."/>
            <person name="Amses K."/>
            <person name="Simmons R."/>
            <person name="Seto K."/>
            <person name="Myers J."/>
            <person name="Bonds A."/>
            <person name="Quandt C.A."/>
            <person name="Barry K."/>
            <person name="Liu P."/>
            <person name="Grigoriev I."/>
            <person name="Longcore J.E."/>
            <person name="James T.Y."/>
        </authorList>
    </citation>
    <scope>NUCLEOTIDE SEQUENCE</scope>
    <source>
        <strain evidence="7">JEL0379</strain>
    </source>
</reference>
<keyword evidence="8" id="KW-1185">Reference proteome</keyword>
<evidence type="ECO:0000313" key="7">
    <source>
        <dbReference type="EMBL" id="KAJ3172865.1"/>
    </source>
</evidence>